<accession>A0ABQ1QQS0</accession>
<proteinExistence type="predicted"/>
<evidence type="ECO:0000313" key="2">
    <source>
        <dbReference type="EMBL" id="GGD38995.1"/>
    </source>
</evidence>
<feature type="chain" id="PRO_5046219123" evidence="1">
    <location>
        <begin position="23"/>
        <end position="113"/>
    </location>
</feature>
<evidence type="ECO:0000256" key="1">
    <source>
        <dbReference type="SAM" id="SignalP"/>
    </source>
</evidence>
<sequence>MLRNLTAYLTVVTLTLASLVLADARGASHDIGTEAVICTGAGMITITLGPDGQPVEAAEPCPDGTSIFAASFALPELPRPVSRLVARIAAPAGVTLTTLETLSPSARGPPSLA</sequence>
<reference evidence="3" key="1">
    <citation type="journal article" date="2019" name="Int. J. Syst. Evol. Microbiol.">
        <title>The Global Catalogue of Microorganisms (GCM) 10K type strain sequencing project: providing services to taxonomists for standard genome sequencing and annotation.</title>
        <authorList>
            <consortium name="The Broad Institute Genomics Platform"/>
            <consortium name="The Broad Institute Genome Sequencing Center for Infectious Disease"/>
            <person name="Wu L."/>
            <person name="Ma J."/>
        </authorList>
    </citation>
    <scope>NUCLEOTIDE SEQUENCE [LARGE SCALE GENOMIC DNA]</scope>
    <source>
        <strain evidence="3">CGMCC 1.12922</strain>
    </source>
</reference>
<name>A0ABQ1QQS0_9RHOB</name>
<organism evidence="2 3">
    <name type="scientific">Sinisalibacter lacisalsi</name>
    <dbReference type="NCBI Taxonomy" id="1526570"/>
    <lineage>
        <taxon>Bacteria</taxon>
        <taxon>Pseudomonadati</taxon>
        <taxon>Pseudomonadota</taxon>
        <taxon>Alphaproteobacteria</taxon>
        <taxon>Rhodobacterales</taxon>
        <taxon>Roseobacteraceae</taxon>
        <taxon>Sinisalibacter</taxon>
    </lineage>
</organism>
<dbReference type="RefSeq" id="WP_188527917.1">
    <property type="nucleotide sequence ID" value="NZ_BMGI01000003.1"/>
</dbReference>
<comment type="caution">
    <text evidence="2">The sequence shown here is derived from an EMBL/GenBank/DDBJ whole genome shotgun (WGS) entry which is preliminary data.</text>
</comment>
<keyword evidence="3" id="KW-1185">Reference proteome</keyword>
<protein>
    <submittedName>
        <fullName evidence="2">Uncharacterized protein</fullName>
    </submittedName>
</protein>
<dbReference type="EMBL" id="BMGI01000003">
    <property type="protein sequence ID" value="GGD38995.1"/>
    <property type="molecule type" value="Genomic_DNA"/>
</dbReference>
<dbReference type="Proteomes" id="UP000617355">
    <property type="component" value="Unassembled WGS sequence"/>
</dbReference>
<feature type="signal peptide" evidence="1">
    <location>
        <begin position="1"/>
        <end position="22"/>
    </location>
</feature>
<evidence type="ECO:0000313" key="3">
    <source>
        <dbReference type="Proteomes" id="UP000617355"/>
    </source>
</evidence>
<gene>
    <name evidence="2" type="ORF">GCM10011358_23640</name>
</gene>
<keyword evidence="1" id="KW-0732">Signal</keyword>